<keyword evidence="3" id="KW-0963">Cytoplasm</keyword>
<keyword evidence="7" id="KW-0648">Protein biosynthesis</keyword>
<comment type="subcellular location">
    <subcellularLocation>
        <location evidence="1">Cytoplasm</location>
    </subcellularLocation>
</comment>
<feature type="compositionally biased region" description="Low complexity" evidence="8">
    <location>
        <begin position="134"/>
        <end position="152"/>
    </location>
</feature>
<feature type="compositionally biased region" description="Pro residues" evidence="8">
    <location>
        <begin position="300"/>
        <end position="309"/>
    </location>
</feature>
<feature type="compositionally biased region" description="Polar residues" evidence="8">
    <location>
        <begin position="421"/>
        <end position="436"/>
    </location>
</feature>
<dbReference type="SUPFAM" id="SSF48371">
    <property type="entry name" value="ARM repeat"/>
    <property type="match status" value="2"/>
</dbReference>
<evidence type="ECO:0000256" key="5">
    <source>
        <dbReference type="ARBA" id="ARBA00022553"/>
    </source>
</evidence>
<feature type="compositionally biased region" description="Pro residues" evidence="8">
    <location>
        <begin position="330"/>
        <end position="344"/>
    </location>
</feature>
<keyword evidence="5" id="KW-0597">Phosphoprotein</keyword>
<dbReference type="GO" id="GO:0003729">
    <property type="term" value="F:mRNA binding"/>
    <property type="evidence" value="ECO:0007669"/>
    <property type="project" value="TreeGrafter"/>
</dbReference>
<feature type="compositionally biased region" description="Basic and acidic residues" evidence="8">
    <location>
        <begin position="1304"/>
        <end position="1313"/>
    </location>
</feature>
<dbReference type="EMBL" id="JABCKI010005807">
    <property type="protein sequence ID" value="KAG5637727.1"/>
    <property type="molecule type" value="Genomic_DNA"/>
</dbReference>
<dbReference type="InterPro" id="IPR003890">
    <property type="entry name" value="MIF4G-like_typ-3"/>
</dbReference>
<evidence type="ECO:0000259" key="9">
    <source>
        <dbReference type="PROSITE" id="PS51366"/>
    </source>
</evidence>
<feature type="compositionally biased region" description="Polar residues" evidence="8">
    <location>
        <begin position="899"/>
        <end position="915"/>
    </location>
</feature>
<keyword evidence="6" id="KW-0694">RNA-binding</keyword>
<feature type="region of interest" description="Disordered" evidence="8">
    <location>
        <begin position="848"/>
        <end position="915"/>
    </location>
</feature>
<comment type="similarity">
    <text evidence="2">Belongs to the eukaryotic initiation factor 4G family.</text>
</comment>
<dbReference type="Gene3D" id="1.20.970.30">
    <property type="entry name" value="eIF4G, eIF4E-binding domain"/>
    <property type="match status" value="1"/>
</dbReference>
<dbReference type="GO" id="GO:0003743">
    <property type="term" value="F:translation initiation factor activity"/>
    <property type="evidence" value="ECO:0007669"/>
    <property type="project" value="UniProtKB-KW"/>
</dbReference>
<feature type="compositionally biased region" description="Polar residues" evidence="8">
    <location>
        <begin position="121"/>
        <end position="133"/>
    </location>
</feature>
<feature type="domain" description="MI" evidence="9">
    <location>
        <begin position="1381"/>
        <end position="1502"/>
    </location>
</feature>
<dbReference type="SUPFAM" id="SSF101489">
    <property type="entry name" value="Eukaryotic initiation factor 4f subunit eIF4g, eIF4e-binding domain"/>
    <property type="match status" value="1"/>
</dbReference>
<feature type="compositionally biased region" description="Low complexity" evidence="8">
    <location>
        <begin position="375"/>
        <end position="388"/>
    </location>
</feature>
<organism evidence="10 11">
    <name type="scientific">Sphagnurus paluster</name>
    <dbReference type="NCBI Taxonomy" id="117069"/>
    <lineage>
        <taxon>Eukaryota</taxon>
        <taxon>Fungi</taxon>
        <taxon>Dikarya</taxon>
        <taxon>Basidiomycota</taxon>
        <taxon>Agaricomycotina</taxon>
        <taxon>Agaricomycetes</taxon>
        <taxon>Agaricomycetidae</taxon>
        <taxon>Agaricales</taxon>
        <taxon>Tricholomatineae</taxon>
        <taxon>Lyophyllaceae</taxon>
        <taxon>Sphagnurus</taxon>
    </lineage>
</organism>
<feature type="compositionally biased region" description="Low complexity" evidence="8">
    <location>
        <begin position="96"/>
        <end position="109"/>
    </location>
</feature>
<feature type="region of interest" description="Disordered" evidence="8">
    <location>
        <begin position="328"/>
        <end position="615"/>
    </location>
</feature>
<feature type="compositionally biased region" description="Low complexity" evidence="8">
    <location>
        <begin position="396"/>
        <end position="406"/>
    </location>
</feature>
<accession>A0A9P7FSE7</accession>
<dbReference type="GO" id="GO:0010494">
    <property type="term" value="C:cytoplasmic stress granule"/>
    <property type="evidence" value="ECO:0007669"/>
    <property type="project" value="UniProtKB-ARBA"/>
</dbReference>
<feature type="region of interest" description="Disordered" evidence="8">
    <location>
        <begin position="1229"/>
        <end position="1381"/>
    </location>
</feature>
<dbReference type="Proteomes" id="UP000717328">
    <property type="component" value="Unassembled WGS sequence"/>
</dbReference>
<evidence type="ECO:0000256" key="6">
    <source>
        <dbReference type="ARBA" id="ARBA00022884"/>
    </source>
</evidence>
<dbReference type="FunFam" id="1.25.40.180:FF:000020">
    <property type="entry name" value="Eukaryotic translation initiation factor subunit"/>
    <property type="match status" value="1"/>
</dbReference>
<feature type="compositionally biased region" description="Polar residues" evidence="8">
    <location>
        <begin position="1289"/>
        <end position="1298"/>
    </location>
</feature>
<dbReference type="SMART" id="SM00543">
    <property type="entry name" value="MIF4G"/>
    <property type="match status" value="1"/>
</dbReference>
<feature type="compositionally biased region" description="Low complexity" evidence="8">
    <location>
        <begin position="173"/>
        <end position="206"/>
    </location>
</feature>
<comment type="caution">
    <text evidence="10">The sequence shown here is derived from an EMBL/GenBank/DDBJ whole genome shotgun (WGS) entry which is preliminary data.</text>
</comment>
<dbReference type="GO" id="GO:0016281">
    <property type="term" value="C:eukaryotic translation initiation factor 4F complex"/>
    <property type="evidence" value="ECO:0007669"/>
    <property type="project" value="TreeGrafter"/>
</dbReference>
<evidence type="ECO:0000256" key="2">
    <source>
        <dbReference type="ARBA" id="ARBA00005775"/>
    </source>
</evidence>
<evidence type="ECO:0000256" key="3">
    <source>
        <dbReference type="ARBA" id="ARBA00022490"/>
    </source>
</evidence>
<sequence length="1511" mass="164100">MSKSSTASAPKPQLSTKSAWSRGPPQSSSAPTPPRSQSPAPSSATHQTHSRRPSTLGQGVPIKDGVSVPRGNVGALKQGMFDRTSLSYHLDPYDDSAPISSSPVAAPPIKSEGVKSFGTVPASTGHVNGKSSISMRPSLAPSTSSSSSTPSQSVPPTPSQISKVDIKKLFQMPSSSPSSSSTPDTSSPSLRSSTLPPQSSSQLPQGQAPPPSQPSQLGSHSYTPFVPGGRQQQNSGPGGAAPRSPVYSRQIPNGSGPRPNGGPSQMPSGLSSPRLGSHPHTGPPSGMPPPPNMQPQMQPQMPPQMPVPGWPGYYYPGMPDQHYMAAYPPQWYPQIPPHMQPQPQHPHSHHPPPGAPPHNGMAMSPRSQPPPLQPGTPTQSHAVPSIHAPHPPPPHSHSASNSISINSPPPTPSTATGGRLNVNSSTFVPGTRSKVTLKNPDGLEVDLTSITKTPISASTSTSSSPGPRSSTFRQGSPSISGSTRPRPTSVRMETEEQRRKRLAEEEEKENAKARAKAEAEEKVKREREEKERKEREDAEKKRKEEEEKEAERVRKEEEEKERIQKEEEAEKERIRKEEEEKERIRKEEEERKLKEEEAEKARLREEEEKERLRKEAELAEQERLRAEEAKAAADAAAAAAAKIVETTPEVVKEEGEVLTEEPAPIVEQPKEKSRESLRINTATSSLLKKRPGDLDLSTAKLGNVVAPLPSALSTARIIEDINAVAYPVGINSPATDLNRDAKDGKFRYDRGFLLQFMEICKEKPDNLPPLDAIGLEPNGDPPSHAMSRGGSGRHRNGSGAIPPSRQASVGLGFSSGFGKPGGATPFSMGNFGASKLSSDERFNLANASRSVSVSGGQMPFGRPSPMQRTASQGGVGGTPMSSNRTRSKRGEKRGDGNKATGQQHGFSHGQSSMGQTVSMEHVAPLQATANRWDRKAVGNVDPDSPEVVDRKVKALLNKLTMEKFDSISDQIITWANKSEKEKDGRTLIQVIKLVFEKATDEATWSEMYARLCRKMMERISLQVQDDGIKNAEGKPITGGQLFRKYLLNRCQEDFERGWITKEATAAAAACKALEDQAAQEKNKTEGDDEVVLYSDEYYAAQKAKRQGLGLIKFIGELFKLQMLTERIMHECVKKLLGNVENPEEEEIESLCKLLSTVGAILDTQKARAHMDVYFSRMKELTKSPNVSSRMQFMLQDVLELRERKWVSRNAIAAPTTIAQIHEAAAKEKAAAEKETYQRQISMSRGGSRRGGDRGDYPQVGPDGWAVAGGNGPPRPPSKAGDLSNFGKINKTTAMTFGPSSVFAGKKENKRDSLSRTNSSSNMFSMLSQGAEPAVDVKAPEPQRKRIVLQPRSKPTGDEASAAKSESDNDDEEAAAEMTEEQANKKIAEDLKEFFAVRNLDEAEVYFTSLPAIHHFRLVDKFTSRAVEAKEADGQLLADFFARAVEKGLCSSAAFEEGLTPIAEIIDDIAIDAPKAMSIYVKVVKSAQLTEEQRTRLSSKSLDGDQLLALLS</sequence>
<proteinExistence type="inferred from homology"/>
<dbReference type="PANTHER" id="PTHR23253">
    <property type="entry name" value="EUKARYOTIC TRANSLATION INITIATION FACTOR 4 GAMMA"/>
    <property type="match status" value="1"/>
</dbReference>
<dbReference type="Gene3D" id="1.25.40.180">
    <property type="match status" value="2"/>
</dbReference>
<dbReference type="InterPro" id="IPR036211">
    <property type="entry name" value="eIF4G_eIF4E-bd_sf"/>
</dbReference>
<dbReference type="Pfam" id="PF12152">
    <property type="entry name" value="eIF_4G1"/>
    <property type="match status" value="1"/>
</dbReference>
<reference evidence="10" key="1">
    <citation type="submission" date="2021-02" db="EMBL/GenBank/DDBJ databases">
        <authorList>
            <person name="Nieuwenhuis M."/>
            <person name="Van De Peppel L.J.J."/>
        </authorList>
    </citation>
    <scope>NUCLEOTIDE SEQUENCE</scope>
    <source>
        <strain evidence="10">D49</strain>
    </source>
</reference>
<evidence type="ECO:0000256" key="4">
    <source>
        <dbReference type="ARBA" id="ARBA00022540"/>
    </source>
</evidence>
<feature type="compositionally biased region" description="Polar residues" evidence="8">
    <location>
        <begin position="1314"/>
        <end position="1327"/>
    </location>
</feature>
<feature type="compositionally biased region" description="Acidic residues" evidence="8">
    <location>
        <begin position="1367"/>
        <end position="1379"/>
    </location>
</feature>
<evidence type="ECO:0000313" key="11">
    <source>
        <dbReference type="Proteomes" id="UP000717328"/>
    </source>
</evidence>
<feature type="compositionally biased region" description="Polar residues" evidence="8">
    <location>
        <begin position="1"/>
        <end position="19"/>
    </location>
</feature>
<name>A0A9P7FSE7_9AGAR</name>
<dbReference type="InterPro" id="IPR022745">
    <property type="entry name" value="eIF4G1_eIF4E-bd"/>
</dbReference>
<feature type="compositionally biased region" description="Low complexity" evidence="8">
    <location>
        <begin position="448"/>
        <end position="471"/>
    </location>
</feature>
<dbReference type="PANTHER" id="PTHR23253:SF9">
    <property type="entry name" value="EUKARYOTIC TRANSLATION INITIATION FACTOR 4 GAMMA 2"/>
    <property type="match status" value="1"/>
</dbReference>
<feature type="compositionally biased region" description="Pro residues" evidence="8">
    <location>
        <begin position="281"/>
        <end position="293"/>
    </location>
</feature>
<evidence type="ECO:0000313" key="10">
    <source>
        <dbReference type="EMBL" id="KAG5637727.1"/>
    </source>
</evidence>
<feature type="region of interest" description="Disordered" evidence="8">
    <location>
        <begin position="87"/>
        <end position="314"/>
    </location>
</feature>
<keyword evidence="11" id="KW-1185">Reference proteome</keyword>
<evidence type="ECO:0000256" key="7">
    <source>
        <dbReference type="ARBA" id="ARBA00022917"/>
    </source>
</evidence>
<feature type="region of interest" description="Disordered" evidence="8">
    <location>
        <begin position="776"/>
        <end position="816"/>
    </location>
</feature>
<gene>
    <name evidence="10" type="ORF">H0H81_003437</name>
</gene>
<protein>
    <recommendedName>
        <fullName evidence="9">MI domain-containing protein</fullName>
    </recommendedName>
</protein>
<dbReference type="OrthoDB" id="514777at2759"/>
<dbReference type="PROSITE" id="PS51366">
    <property type="entry name" value="MI"/>
    <property type="match status" value="1"/>
</dbReference>
<feature type="region of interest" description="Disordered" evidence="8">
    <location>
        <begin position="1"/>
        <end position="73"/>
    </location>
</feature>
<dbReference type="InterPro" id="IPR003891">
    <property type="entry name" value="Initiation_fac_eIF4g_MI"/>
</dbReference>
<keyword evidence="4" id="KW-0396">Initiation factor</keyword>
<evidence type="ECO:0000256" key="8">
    <source>
        <dbReference type="SAM" id="MobiDB-lite"/>
    </source>
</evidence>
<feature type="compositionally biased region" description="Polar residues" evidence="8">
    <location>
        <begin position="472"/>
        <end position="486"/>
    </location>
</feature>
<dbReference type="InterPro" id="IPR016024">
    <property type="entry name" value="ARM-type_fold"/>
</dbReference>
<evidence type="ECO:0000256" key="1">
    <source>
        <dbReference type="ARBA" id="ARBA00004496"/>
    </source>
</evidence>
<feature type="compositionally biased region" description="Basic and acidic residues" evidence="8">
    <location>
        <begin position="509"/>
        <end position="615"/>
    </location>
</feature>
<reference evidence="10" key="2">
    <citation type="submission" date="2021-10" db="EMBL/GenBank/DDBJ databases">
        <title>Phylogenomics reveals ancestral predisposition of the termite-cultivated fungus Termitomyces towards a domesticated lifestyle.</title>
        <authorList>
            <person name="Auxier B."/>
            <person name="Grum-Grzhimaylo A."/>
            <person name="Cardenas M.E."/>
            <person name="Lodge J.D."/>
            <person name="Laessoe T."/>
            <person name="Pedersen O."/>
            <person name="Smith M.E."/>
            <person name="Kuyper T.W."/>
            <person name="Franco-Molano E.A."/>
            <person name="Baroni T.J."/>
            <person name="Aanen D.K."/>
        </authorList>
    </citation>
    <scope>NUCLEOTIDE SEQUENCE</scope>
    <source>
        <strain evidence="10">D49</strain>
    </source>
</reference>
<dbReference type="Pfam" id="PF02854">
    <property type="entry name" value="MIF4G"/>
    <property type="match status" value="1"/>
</dbReference>
<feature type="compositionally biased region" description="Low complexity" evidence="8">
    <location>
        <begin position="252"/>
        <end position="264"/>
    </location>
</feature>